<evidence type="ECO:0000256" key="1">
    <source>
        <dbReference type="SAM" id="MobiDB-lite"/>
    </source>
</evidence>
<feature type="region of interest" description="Disordered" evidence="1">
    <location>
        <begin position="313"/>
        <end position="486"/>
    </location>
</feature>
<feature type="region of interest" description="Disordered" evidence="1">
    <location>
        <begin position="104"/>
        <end position="236"/>
    </location>
</feature>
<feature type="compositionally biased region" description="Polar residues" evidence="1">
    <location>
        <begin position="214"/>
        <end position="231"/>
    </location>
</feature>
<gene>
    <name evidence="3" type="primary">LOC100378385</name>
</gene>
<reference evidence="3" key="1">
    <citation type="submission" date="2025-08" db="UniProtKB">
        <authorList>
            <consortium name="RefSeq"/>
        </authorList>
    </citation>
    <scope>IDENTIFICATION</scope>
    <source>
        <tissue evidence="3">Testes</tissue>
    </source>
</reference>
<dbReference type="Proteomes" id="UP000694865">
    <property type="component" value="Unplaced"/>
</dbReference>
<organism evidence="2 3">
    <name type="scientific">Saccoglossus kowalevskii</name>
    <name type="common">Acorn worm</name>
    <dbReference type="NCBI Taxonomy" id="10224"/>
    <lineage>
        <taxon>Eukaryota</taxon>
        <taxon>Metazoa</taxon>
        <taxon>Hemichordata</taxon>
        <taxon>Enteropneusta</taxon>
        <taxon>Harrimaniidae</taxon>
        <taxon>Saccoglossus</taxon>
    </lineage>
</organism>
<feature type="compositionally biased region" description="Polar residues" evidence="1">
    <location>
        <begin position="370"/>
        <end position="385"/>
    </location>
</feature>
<feature type="compositionally biased region" description="Low complexity" evidence="1">
    <location>
        <begin position="191"/>
        <end position="213"/>
    </location>
</feature>
<feature type="compositionally biased region" description="Basic and acidic residues" evidence="1">
    <location>
        <begin position="132"/>
        <end position="174"/>
    </location>
</feature>
<feature type="compositionally biased region" description="Polar residues" evidence="1">
    <location>
        <begin position="417"/>
        <end position="427"/>
    </location>
</feature>
<dbReference type="PANTHER" id="PTHR28634:SF1">
    <property type="entry name" value="ZINC FINGER B-BOX DOMAIN-CONTAINING PROTEIN 1"/>
    <property type="match status" value="1"/>
</dbReference>
<feature type="compositionally biased region" description="Low complexity" evidence="1">
    <location>
        <begin position="407"/>
        <end position="416"/>
    </location>
</feature>
<feature type="compositionally biased region" description="Pro residues" evidence="1">
    <location>
        <begin position="335"/>
        <end position="345"/>
    </location>
</feature>
<proteinExistence type="predicted"/>
<name>A0ABM0MN56_SACKO</name>
<dbReference type="RefSeq" id="XP_006821447.1">
    <property type="nucleotide sequence ID" value="XM_006821384.1"/>
</dbReference>
<protein>
    <submittedName>
        <fullName evidence="3">Microtubule-associated protein futsch-like</fullName>
    </submittedName>
</protein>
<dbReference type="PANTHER" id="PTHR28634">
    <property type="entry name" value="ZINC FINGER B-BOX DOMAIN-CONTAINING PROTEIN 1"/>
    <property type="match status" value="1"/>
</dbReference>
<feature type="compositionally biased region" description="Polar residues" evidence="1">
    <location>
        <begin position="317"/>
        <end position="333"/>
    </location>
</feature>
<sequence>MITPRLSSTTPSTLFVNSVSPRITEYSDDLSAEEAELEEEHARYVEMFQPQEPPEPRQESSLSIIEITEPVDAYGLEEATCYSVQEGSDPEIIVENLVDQPQKEIMAKKSVKQPVKPNSSRPSSRVKPGKKHKDEDKVTNKTFDSEEKSSHRSQSRTERKVGKERVKSRNEKRPGSRSKSVTSIREENKHSSASSAVTMTTSRPSSSARPPSAGITSQPSLGLQQISQQRVQSRHTYKKESLADFFMAGVNDDDDAKGDQNKDVATPSGDKLTEEKVEYKGGPALWRPLSSLSCHLEDIKPDFVTGQDFGITDFLTGPSSSNLERTHRISSTEPPKWPLNTPPPATWDDEEEFDLVQKKLASMPRPPTLPESTTPNSAKMRNINSAKRERLSAQKRDTDTSKKDRPSSGSGRRLPSVNKNVNVNERQSATHRKSTDVKKRGRRSLPPRPPSRPSSSRPCSRIDVDGDDMSRYDHDNEKILQNEEDDETLHQLEWELASQDGRITADGNISRMSMLDDIPDEDINSDLELGIKQDIGMGSGLSSPCDDFDIEKRLSEEDLMDDFEETERLIMADEVKNLES</sequence>
<feature type="region of interest" description="Disordered" evidence="1">
    <location>
        <begin position="249"/>
        <end position="271"/>
    </location>
</feature>
<dbReference type="InterPro" id="IPR037688">
    <property type="entry name" value="ZBBX"/>
</dbReference>
<dbReference type="GeneID" id="100378385"/>
<evidence type="ECO:0000313" key="3">
    <source>
        <dbReference type="RefSeq" id="XP_006821447.1"/>
    </source>
</evidence>
<feature type="compositionally biased region" description="Basic and acidic residues" evidence="1">
    <location>
        <begin position="386"/>
        <end position="406"/>
    </location>
</feature>
<accession>A0ABM0MN56</accession>
<evidence type="ECO:0000313" key="2">
    <source>
        <dbReference type="Proteomes" id="UP000694865"/>
    </source>
</evidence>
<feature type="compositionally biased region" description="Basic and acidic residues" evidence="1">
    <location>
        <begin position="460"/>
        <end position="481"/>
    </location>
</feature>
<keyword evidence="2" id="KW-1185">Reference proteome</keyword>